<dbReference type="AlphaFoldDB" id="A0A3N0YT10"/>
<sequence>MKQLTTVNLRLSLPSIMSLIAALLNGDIVDPEDEEDHDDGPLNPTTLKQDWEKMCGTIWLRLCLLQSFVCSP</sequence>
<dbReference type="Proteomes" id="UP000281406">
    <property type="component" value="Unassembled WGS sequence"/>
</dbReference>
<evidence type="ECO:0000313" key="3">
    <source>
        <dbReference type="Proteomes" id="UP000281406"/>
    </source>
</evidence>
<evidence type="ECO:0000256" key="1">
    <source>
        <dbReference type="SAM" id="SignalP"/>
    </source>
</evidence>
<gene>
    <name evidence="2" type="ORF">DPX16_15642</name>
</gene>
<organism evidence="2 3">
    <name type="scientific">Anabarilius grahami</name>
    <name type="common">Kanglang fish</name>
    <name type="synonym">Barilius grahami</name>
    <dbReference type="NCBI Taxonomy" id="495550"/>
    <lineage>
        <taxon>Eukaryota</taxon>
        <taxon>Metazoa</taxon>
        <taxon>Chordata</taxon>
        <taxon>Craniata</taxon>
        <taxon>Vertebrata</taxon>
        <taxon>Euteleostomi</taxon>
        <taxon>Actinopterygii</taxon>
        <taxon>Neopterygii</taxon>
        <taxon>Teleostei</taxon>
        <taxon>Ostariophysi</taxon>
        <taxon>Cypriniformes</taxon>
        <taxon>Xenocyprididae</taxon>
        <taxon>Xenocypridinae</taxon>
        <taxon>Xenocypridinae incertae sedis</taxon>
        <taxon>Anabarilius</taxon>
    </lineage>
</organism>
<protein>
    <submittedName>
        <fullName evidence="2">Uncharacterized protein</fullName>
    </submittedName>
</protein>
<accession>A0A3N0YT10</accession>
<keyword evidence="3" id="KW-1185">Reference proteome</keyword>
<evidence type="ECO:0000313" key="2">
    <source>
        <dbReference type="EMBL" id="ROL49316.1"/>
    </source>
</evidence>
<reference evidence="2 3" key="1">
    <citation type="submission" date="2018-10" db="EMBL/GenBank/DDBJ databases">
        <title>Genome assembly for a Yunnan-Guizhou Plateau 3E fish, Anabarilius grahami (Regan), and its evolutionary and genetic applications.</title>
        <authorList>
            <person name="Jiang W."/>
        </authorList>
    </citation>
    <scope>NUCLEOTIDE SEQUENCE [LARGE SCALE GENOMIC DNA]</scope>
    <source>
        <strain evidence="2">AG-KIZ</strain>
        <tissue evidence="2">Muscle</tissue>
    </source>
</reference>
<comment type="caution">
    <text evidence="2">The sequence shown here is derived from an EMBL/GenBank/DDBJ whole genome shotgun (WGS) entry which is preliminary data.</text>
</comment>
<keyword evidence="1" id="KW-0732">Signal</keyword>
<feature type="chain" id="PRO_5018274336" evidence="1">
    <location>
        <begin position="27"/>
        <end position="72"/>
    </location>
</feature>
<dbReference type="EMBL" id="RJVU01026577">
    <property type="protein sequence ID" value="ROL49316.1"/>
    <property type="molecule type" value="Genomic_DNA"/>
</dbReference>
<proteinExistence type="predicted"/>
<name>A0A3N0YT10_ANAGA</name>
<feature type="signal peptide" evidence="1">
    <location>
        <begin position="1"/>
        <end position="26"/>
    </location>
</feature>